<gene>
    <name evidence="1" type="ORF">F0L74_16635</name>
</gene>
<proteinExistence type="predicted"/>
<reference evidence="1 2" key="2">
    <citation type="submission" date="2019-09" db="EMBL/GenBank/DDBJ databases">
        <authorList>
            <person name="Jin C."/>
        </authorList>
    </citation>
    <scope>NUCLEOTIDE SEQUENCE [LARGE SCALE GENOMIC DNA]</scope>
    <source>
        <strain evidence="1 2">BN140078</strain>
    </source>
</reference>
<name>A0A5B2VQQ0_9BACT</name>
<comment type="caution">
    <text evidence="1">The sequence shown here is derived from an EMBL/GenBank/DDBJ whole genome shotgun (WGS) entry which is preliminary data.</text>
</comment>
<accession>A0A5B2VQQ0</accession>
<organism evidence="1 2">
    <name type="scientific">Chitinophaga agrisoli</name>
    <dbReference type="NCBI Taxonomy" id="2607653"/>
    <lineage>
        <taxon>Bacteria</taxon>
        <taxon>Pseudomonadati</taxon>
        <taxon>Bacteroidota</taxon>
        <taxon>Chitinophagia</taxon>
        <taxon>Chitinophagales</taxon>
        <taxon>Chitinophagaceae</taxon>
        <taxon>Chitinophaga</taxon>
    </lineage>
</organism>
<evidence type="ECO:0000313" key="1">
    <source>
        <dbReference type="EMBL" id="KAA2241521.1"/>
    </source>
</evidence>
<sequence length="112" mass="13046">MEELRQKLKTILSEMNSLRTQSGKYHSLKILCEQMLSVINDMQRVATDEDERRRLVGVYSALSHTNGKEVEFVKYHEDEMRKKNAAQKRQTEYFAALDKAIGLIRMDIGILI</sequence>
<dbReference type="RefSeq" id="WP_149839035.1">
    <property type="nucleotide sequence ID" value="NZ_VUOC01000003.1"/>
</dbReference>
<dbReference type="AlphaFoldDB" id="A0A5B2VQQ0"/>
<dbReference type="EMBL" id="VUOC01000003">
    <property type="protein sequence ID" value="KAA2241521.1"/>
    <property type="molecule type" value="Genomic_DNA"/>
</dbReference>
<evidence type="ECO:0000313" key="2">
    <source>
        <dbReference type="Proteomes" id="UP000324611"/>
    </source>
</evidence>
<keyword evidence="2" id="KW-1185">Reference proteome</keyword>
<dbReference type="Proteomes" id="UP000324611">
    <property type="component" value="Unassembled WGS sequence"/>
</dbReference>
<reference evidence="1 2" key="1">
    <citation type="submission" date="2019-09" db="EMBL/GenBank/DDBJ databases">
        <title>Chitinophaga ginsengihumi sp. nov., isolated from soil of ginseng rhizosphere.</title>
        <authorList>
            <person name="Lee J."/>
        </authorList>
    </citation>
    <scope>NUCLEOTIDE SEQUENCE [LARGE SCALE GENOMIC DNA]</scope>
    <source>
        <strain evidence="1 2">BN140078</strain>
    </source>
</reference>
<protein>
    <submittedName>
        <fullName evidence="1">Uncharacterized protein</fullName>
    </submittedName>
</protein>